<accession>A0A839QNS4</accession>
<dbReference type="InterPro" id="IPR020846">
    <property type="entry name" value="MFS_dom"/>
</dbReference>
<keyword evidence="6 7" id="KW-0472">Membrane</keyword>
<feature type="transmembrane region" description="Helical" evidence="7">
    <location>
        <begin position="127"/>
        <end position="147"/>
    </location>
</feature>
<keyword evidence="4 7" id="KW-0812">Transmembrane</keyword>
<protein>
    <submittedName>
        <fullName evidence="9">EmrB/QacA subfamily drug resistance transporter</fullName>
    </submittedName>
</protein>
<keyword evidence="2" id="KW-0813">Transport</keyword>
<evidence type="ECO:0000256" key="3">
    <source>
        <dbReference type="ARBA" id="ARBA00022475"/>
    </source>
</evidence>
<comment type="caution">
    <text evidence="9">The sequence shown here is derived from an EMBL/GenBank/DDBJ whole genome shotgun (WGS) entry which is preliminary data.</text>
</comment>
<sequence length="443" mass="45956">MNHQEGRSAGRHALAVVVPDSPPPRMWVLAVLALSQLMIVLDSTVVTIALPSAQKSLNFTDGDRQWVVTAYALAFGSLLLFCGRLTDLLGRRPTLMIGLVGFAAVSAVGGASSSFGMLVAARAVQGAFAALLAPSILSLLTTTFSAAKERGRAFGVFGAVAGGGAALGLLLGGFLTEYVSWRWCLFVNIIFAVLALTGASLLIRKQAPTGGQHLDIPGVLTVSGGLFALVYGFSNAVQGRTSNWDDPYTIGFLVAAAVLLTAFVLIQTKVRHPLLPLHILTNRYRGPAFLALLLAGAGMLGALLFVTYYLQQTRGYSAVQTGMAFLPMVGCMVAVSITGNVVLVRHVSPRILLPTGLMLGAVALVLLTRIGAESSYVGTLLLPLMLFGVGLGLAFPTSINLATLQVNPQEAGVASASVNTSQQVGGAVGTALLNTLAIQAGIS</sequence>
<evidence type="ECO:0000259" key="8">
    <source>
        <dbReference type="PROSITE" id="PS50850"/>
    </source>
</evidence>
<feature type="transmembrane region" description="Helical" evidence="7">
    <location>
        <begin position="351"/>
        <end position="370"/>
    </location>
</feature>
<feature type="transmembrane region" description="Helical" evidence="7">
    <location>
        <begin position="287"/>
        <end position="310"/>
    </location>
</feature>
<evidence type="ECO:0000313" key="10">
    <source>
        <dbReference type="Proteomes" id="UP000523000"/>
    </source>
</evidence>
<dbReference type="PANTHER" id="PTHR42718:SF46">
    <property type="entry name" value="BLR6921 PROTEIN"/>
    <property type="match status" value="1"/>
</dbReference>
<evidence type="ECO:0000313" key="9">
    <source>
        <dbReference type="EMBL" id="MBB2997253.1"/>
    </source>
</evidence>
<reference evidence="9 10" key="1">
    <citation type="submission" date="2020-08" db="EMBL/GenBank/DDBJ databases">
        <title>Sequencing the genomes of 1000 actinobacteria strains.</title>
        <authorList>
            <person name="Klenk H.-P."/>
        </authorList>
    </citation>
    <scope>NUCLEOTIDE SEQUENCE [LARGE SCALE GENOMIC DNA]</scope>
    <source>
        <strain evidence="9 10">DSM 22826</strain>
    </source>
</reference>
<dbReference type="InterPro" id="IPR036259">
    <property type="entry name" value="MFS_trans_sf"/>
</dbReference>
<keyword evidence="10" id="KW-1185">Reference proteome</keyword>
<dbReference type="AlphaFoldDB" id="A0A839QNS4"/>
<dbReference type="CDD" id="cd17321">
    <property type="entry name" value="MFS_MMR_MDR_like"/>
    <property type="match status" value="1"/>
</dbReference>
<feature type="transmembrane region" description="Helical" evidence="7">
    <location>
        <begin position="154"/>
        <end position="174"/>
    </location>
</feature>
<dbReference type="Gene3D" id="1.20.1720.10">
    <property type="entry name" value="Multidrug resistance protein D"/>
    <property type="match status" value="1"/>
</dbReference>
<evidence type="ECO:0000256" key="6">
    <source>
        <dbReference type="ARBA" id="ARBA00023136"/>
    </source>
</evidence>
<keyword evidence="3" id="KW-1003">Cell membrane</keyword>
<feature type="transmembrane region" description="Helical" evidence="7">
    <location>
        <begin position="248"/>
        <end position="266"/>
    </location>
</feature>
<dbReference type="GO" id="GO:0022857">
    <property type="term" value="F:transmembrane transporter activity"/>
    <property type="evidence" value="ECO:0007669"/>
    <property type="project" value="InterPro"/>
</dbReference>
<dbReference type="EMBL" id="JACHVS010000002">
    <property type="protein sequence ID" value="MBB2997253.1"/>
    <property type="molecule type" value="Genomic_DNA"/>
</dbReference>
<dbReference type="GO" id="GO:0005886">
    <property type="term" value="C:plasma membrane"/>
    <property type="evidence" value="ECO:0007669"/>
    <property type="project" value="UniProtKB-SubCell"/>
</dbReference>
<evidence type="ECO:0000256" key="5">
    <source>
        <dbReference type="ARBA" id="ARBA00022989"/>
    </source>
</evidence>
<name>A0A839QNS4_9MICC</name>
<dbReference type="PANTHER" id="PTHR42718">
    <property type="entry name" value="MAJOR FACILITATOR SUPERFAMILY MULTIDRUG TRANSPORTER MFSC"/>
    <property type="match status" value="1"/>
</dbReference>
<comment type="subcellular location">
    <subcellularLocation>
        <location evidence="1">Cell membrane</location>
        <topology evidence="1">Multi-pass membrane protein</topology>
    </subcellularLocation>
</comment>
<dbReference type="Proteomes" id="UP000523000">
    <property type="component" value="Unassembled WGS sequence"/>
</dbReference>
<feature type="transmembrane region" description="Helical" evidence="7">
    <location>
        <begin position="65"/>
        <end position="83"/>
    </location>
</feature>
<feature type="domain" description="Major facilitator superfamily (MFS) profile" evidence="8">
    <location>
        <begin position="28"/>
        <end position="443"/>
    </location>
</feature>
<feature type="transmembrane region" description="Helical" evidence="7">
    <location>
        <begin position="376"/>
        <end position="395"/>
    </location>
</feature>
<feature type="transmembrane region" description="Helical" evidence="7">
    <location>
        <begin position="95"/>
        <end position="121"/>
    </location>
</feature>
<dbReference type="PROSITE" id="PS50850">
    <property type="entry name" value="MFS"/>
    <property type="match status" value="1"/>
</dbReference>
<feature type="transmembrane region" description="Helical" evidence="7">
    <location>
        <begin position="27"/>
        <end position="53"/>
    </location>
</feature>
<keyword evidence="5 7" id="KW-1133">Transmembrane helix</keyword>
<evidence type="ECO:0000256" key="4">
    <source>
        <dbReference type="ARBA" id="ARBA00022692"/>
    </source>
</evidence>
<feature type="transmembrane region" description="Helical" evidence="7">
    <location>
        <begin position="214"/>
        <end position="233"/>
    </location>
</feature>
<evidence type="ECO:0000256" key="7">
    <source>
        <dbReference type="SAM" id="Phobius"/>
    </source>
</evidence>
<dbReference type="SUPFAM" id="SSF103473">
    <property type="entry name" value="MFS general substrate transporter"/>
    <property type="match status" value="1"/>
</dbReference>
<proteinExistence type="predicted"/>
<evidence type="ECO:0000256" key="1">
    <source>
        <dbReference type="ARBA" id="ARBA00004651"/>
    </source>
</evidence>
<organism evidence="9 10">
    <name type="scientific">Paeniglutamicibacter cryotolerans</name>
    <dbReference type="NCBI Taxonomy" id="670079"/>
    <lineage>
        <taxon>Bacteria</taxon>
        <taxon>Bacillati</taxon>
        <taxon>Actinomycetota</taxon>
        <taxon>Actinomycetes</taxon>
        <taxon>Micrococcales</taxon>
        <taxon>Micrococcaceae</taxon>
        <taxon>Paeniglutamicibacter</taxon>
    </lineage>
</organism>
<feature type="transmembrane region" description="Helical" evidence="7">
    <location>
        <begin position="180"/>
        <end position="202"/>
    </location>
</feature>
<evidence type="ECO:0000256" key="2">
    <source>
        <dbReference type="ARBA" id="ARBA00022448"/>
    </source>
</evidence>
<feature type="transmembrane region" description="Helical" evidence="7">
    <location>
        <begin position="322"/>
        <end position="344"/>
    </location>
</feature>
<gene>
    <name evidence="9" type="ORF">E9229_003500</name>
</gene>
<dbReference type="Gene3D" id="1.20.1250.20">
    <property type="entry name" value="MFS general substrate transporter like domains"/>
    <property type="match status" value="1"/>
</dbReference>
<dbReference type="InterPro" id="IPR011701">
    <property type="entry name" value="MFS"/>
</dbReference>
<dbReference type="Pfam" id="PF07690">
    <property type="entry name" value="MFS_1"/>
    <property type="match status" value="1"/>
</dbReference>